<evidence type="ECO:0000256" key="6">
    <source>
        <dbReference type="ARBA" id="ARBA00023157"/>
    </source>
</evidence>
<dbReference type="InterPro" id="IPR052459">
    <property type="entry name" value="TNFRSF_decoy_receptor"/>
</dbReference>
<proteinExistence type="predicted"/>
<sequence>MDPFQKPSAIVGIPIGNIQSGPGMDKYSLNDLFTGNESIRVFSSLSLLGSSLRKEKGPGWQASVWCSKASWSSAGNPSGGGQRQGVEVDERQIDYVRVAYPSVSLGPPGRGDLMEETQSHRSPLYGGEMCSRIAKSNPAMKIILLFTASLTWAFQLQAEPPKYQHRDPVTSDQLLCDQCPPGTAVKQHCTLDTPTLCQPCPEKHYAENWHWRDTCQYCTSVCKERQLVKQQCNSTHDQLCECAPGFHLVVEFCIIDSTCPHGYGVVALGTPESDTVCERCPPGHFSSRSSPTEPCWAHRNCSALGLKLLRAGSTSSDSICSHPDKNPAPECSQNHIKCNTDLTLCEEAIFQSLASLQLSAVTVDRLMESLPGRRVDRKGLERLKKSCDHQQQILQLLRLWREQNRDQDKLYGIIQGVNLCERKVSRCSGLRNVSLDHLMLLSGSLPGTQVPPEDVLSLVASCPPGQHVLQLLHLWKRANQGQDLAKALNHSQRVLRSKGAPRALLRTVKKVGRVVGATTTVHKIYEKMIAGAQKDDSCFKTHKPLNE</sequence>
<dbReference type="EMBL" id="JAOPHQ010002289">
    <property type="protein sequence ID" value="KAK0147654.1"/>
    <property type="molecule type" value="Genomic_DNA"/>
</dbReference>
<evidence type="ECO:0000259" key="9">
    <source>
        <dbReference type="PROSITE" id="PS50050"/>
    </source>
</evidence>
<dbReference type="PROSITE" id="PS50050">
    <property type="entry name" value="TNFR_NGFR_2"/>
    <property type="match status" value="1"/>
</dbReference>
<keyword evidence="2" id="KW-0964">Secreted</keyword>
<comment type="subcellular location">
    <subcellularLocation>
        <location evidence="1">Secreted</location>
    </subcellularLocation>
</comment>
<dbReference type="Pfam" id="PF23630">
    <property type="entry name" value="Death_TNFRSF11B"/>
    <property type="match status" value="2"/>
</dbReference>
<protein>
    <submittedName>
        <fullName evidence="10">Tumor necrosis factor receptor superfamily member 11B</fullName>
    </submittedName>
</protein>
<dbReference type="SUPFAM" id="SSF57586">
    <property type="entry name" value="TNF receptor-like"/>
    <property type="match status" value="2"/>
</dbReference>
<evidence type="ECO:0000256" key="8">
    <source>
        <dbReference type="PROSITE-ProRule" id="PRU00206"/>
    </source>
</evidence>
<evidence type="ECO:0000256" key="4">
    <source>
        <dbReference type="ARBA" id="ARBA00022729"/>
    </source>
</evidence>
<evidence type="ECO:0000313" key="10">
    <source>
        <dbReference type="EMBL" id="KAK0147654.1"/>
    </source>
</evidence>
<dbReference type="PANTHER" id="PTHR23097">
    <property type="entry name" value="TUMOR NECROSIS FACTOR RECEPTOR SUPERFAMILY MEMBER"/>
    <property type="match status" value="1"/>
</dbReference>
<dbReference type="InterPro" id="IPR001368">
    <property type="entry name" value="TNFR/NGFR_Cys_rich_reg"/>
</dbReference>
<evidence type="ECO:0000256" key="5">
    <source>
        <dbReference type="ARBA" id="ARBA00022737"/>
    </source>
</evidence>
<keyword evidence="7" id="KW-0325">Glycoprotein</keyword>
<feature type="disulfide bond" evidence="8">
    <location>
        <begin position="222"/>
        <end position="240"/>
    </location>
</feature>
<keyword evidence="3" id="KW-0053">Apoptosis</keyword>
<dbReference type="Gene3D" id="2.10.50.10">
    <property type="entry name" value="Tumor Necrosis Factor Receptor, subunit A, domain 2"/>
    <property type="match status" value="2"/>
</dbReference>
<feature type="repeat" description="TNFR-Cys" evidence="8">
    <location>
        <begin position="199"/>
        <end position="240"/>
    </location>
</feature>
<comment type="caution">
    <text evidence="10">The sequence shown here is derived from an EMBL/GenBank/DDBJ whole genome shotgun (WGS) entry which is preliminary data.</text>
</comment>
<feature type="disulfide bond" evidence="8">
    <location>
        <begin position="200"/>
        <end position="215"/>
    </location>
</feature>
<dbReference type="GO" id="GO:0006915">
    <property type="term" value="P:apoptotic process"/>
    <property type="evidence" value="ECO:0007669"/>
    <property type="project" value="UniProtKB-KW"/>
</dbReference>
<dbReference type="InterPro" id="IPR017371">
    <property type="entry name" value="TNFR_11B"/>
</dbReference>
<dbReference type="SMART" id="SM00208">
    <property type="entry name" value="TNFR"/>
    <property type="match status" value="4"/>
</dbReference>
<dbReference type="CDD" id="cd00185">
    <property type="entry name" value="TNFRSF"/>
    <property type="match status" value="1"/>
</dbReference>
<evidence type="ECO:0000256" key="3">
    <source>
        <dbReference type="ARBA" id="ARBA00022703"/>
    </source>
</evidence>
<dbReference type="Pfam" id="PF00020">
    <property type="entry name" value="TNFR_c6"/>
    <property type="match status" value="1"/>
</dbReference>
<dbReference type="AlphaFoldDB" id="A0AA47MX21"/>
<dbReference type="Proteomes" id="UP001174136">
    <property type="component" value="Unassembled WGS sequence"/>
</dbReference>
<keyword evidence="5" id="KW-0677">Repeat</keyword>
<evidence type="ECO:0000256" key="7">
    <source>
        <dbReference type="ARBA" id="ARBA00023180"/>
    </source>
</evidence>
<keyword evidence="10" id="KW-0675">Receptor</keyword>
<keyword evidence="6 8" id="KW-1015">Disulfide bond</keyword>
<keyword evidence="4" id="KW-0732">Signal</keyword>
<dbReference type="PRINTS" id="PR01975">
    <property type="entry name" value="TNFACTORR11B"/>
</dbReference>
<organism evidence="10 11">
    <name type="scientific">Merluccius polli</name>
    <name type="common">Benguela hake</name>
    <name type="synonym">Merluccius cadenati</name>
    <dbReference type="NCBI Taxonomy" id="89951"/>
    <lineage>
        <taxon>Eukaryota</taxon>
        <taxon>Metazoa</taxon>
        <taxon>Chordata</taxon>
        <taxon>Craniata</taxon>
        <taxon>Vertebrata</taxon>
        <taxon>Euteleostomi</taxon>
        <taxon>Actinopterygii</taxon>
        <taxon>Neopterygii</taxon>
        <taxon>Teleostei</taxon>
        <taxon>Neoteleostei</taxon>
        <taxon>Acanthomorphata</taxon>
        <taxon>Zeiogadaria</taxon>
        <taxon>Gadariae</taxon>
        <taxon>Gadiformes</taxon>
        <taxon>Gadoidei</taxon>
        <taxon>Merlucciidae</taxon>
        <taxon>Merluccius</taxon>
    </lineage>
</organism>
<evidence type="ECO:0000256" key="1">
    <source>
        <dbReference type="ARBA" id="ARBA00004613"/>
    </source>
</evidence>
<dbReference type="InterPro" id="IPR057633">
    <property type="entry name" value="Death_TNF11B"/>
</dbReference>
<evidence type="ECO:0000256" key="2">
    <source>
        <dbReference type="ARBA" id="ARBA00022525"/>
    </source>
</evidence>
<gene>
    <name evidence="10" type="primary">TNFRSF11B</name>
    <name evidence="10" type="ORF">N1851_012868</name>
</gene>
<accession>A0AA47MX21</accession>
<feature type="domain" description="TNFR-Cys" evidence="9">
    <location>
        <begin position="199"/>
        <end position="240"/>
    </location>
</feature>
<evidence type="ECO:0000313" key="11">
    <source>
        <dbReference type="Proteomes" id="UP001174136"/>
    </source>
</evidence>
<reference evidence="10" key="1">
    <citation type="journal article" date="2023" name="Front. Mar. Sci.">
        <title>A new Merluccius polli reference genome to investigate the effects of global change in West African waters.</title>
        <authorList>
            <person name="Mateo J.L."/>
            <person name="Blanco-Fernandez C."/>
            <person name="Garcia-Vazquez E."/>
            <person name="Machado-Schiaffino G."/>
        </authorList>
    </citation>
    <scope>NUCLEOTIDE SEQUENCE</scope>
    <source>
        <strain evidence="10">C29</strain>
        <tissue evidence="10">Fin</tissue>
    </source>
</reference>
<comment type="caution">
    <text evidence="8">Lacks conserved residue(s) required for the propagation of feature annotation.</text>
</comment>
<keyword evidence="11" id="KW-1185">Reference proteome</keyword>
<dbReference type="PANTHER" id="PTHR23097:SF90">
    <property type="entry name" value="TUMOR NECROSIS FACTOR RECEPTOR SUPERFAMILY MEMBER 11B"/>
    <property type="match status" value="1"/>
</dbReference>
<dbReference type="GO" id="GO:0005576">
    <property type="term" value="C:extracellular region"/>
    <property type="evidence" value="ECO:0007669"/>
    <property type="project" value="UniProtKB-SubCell"/>
</dbReference>
<name>A0AA47MX21_MERPO</name>